<evidence type="ECO:0000313" key="2">
    <source>
        <dbReference type="EMBL" id="KUH34186.1"/>
    </source>
</evidence>
<keyword evidence="1" id="KW-0812">Transmembrane</keyword>
<sequence length="244" mass="27549">MKSEKILLETADVLESTLEKIERLGSLSEKEKTKVKKSLEEAAGNFREVASKVEKDNEELAEFFFKKAKELKLMSTDKAIEKEGKKNYLKAVNKILLYSRSAEYDFVPKKLVELKRAYRKYIFGMTSFFILTGAYLNQFFAITALILAIPIILSMLSLQRRGYTGLLLAYASAPIPLVVGFNAIVYSLGALRDPNQVSTIAEHLGKSVSFAQGYLIFLVLLSAVEVYLIAISLVELYRNRYAFL</sequence>
<evidence type="ECO:0000313" key="3">
    <source>
        <dbReference type="Proteomes" id="UP000053462"/>
    </source>
</evidence>
<feature type="transmembrane region" description="Helical" evidence="1">
    <location>
        <begin position="211"/>
        <end position="234"/>
    </location>
</feature>
<dbReference type="RefSeq" id="WP_058938161.1">
    <property type="nucleotide sequence ID" value="NZ_LLYW01000008.1"/>
</dbReference>
<reference evidence="2 3" key="1">
    <citation type="submission" date="2015-10" db="EMBL/GenBank/DDBJ databases">
        <title>Draft genome sequence of Thermococcus celericrescens strain DSM 17994.</title>
        <authorList>
            <person name="Hong S.-J."/>
            <person name="Park C.-E."/>
            <person name="Shin J.-H."/>
        </authorList>
    </citation>
    <scope>NUCLEOTIDE SEQUENCE [LARGE SCALE GENOMIC DNA]</scope>
    <source>
        <strain evidence="2 3">DSM 17994</strain>
    </source>
</reference>
<accession>A0A100XYZ7</accession>
<dbReference type="EMBL" id="LLYW01000008">
    <property type="protein sequence ID" value="KUH34186.1"/>
    <property type="molecule type" value="Genomic_DNA"/>
</dbReference>
<evidence type="ECO:0000256" key="1">
    <source>
        <dbReference type="SAM" id="Phobius"/>
    </source>
</evidence>
<feature type="transmembrane region" description="Helical" evidence="1">
    <location>
        <begin position="165"/>
        <end position="191"/>
    </location>
</feature>
<proteinExistence type="predicted"/>
<organism evidence="2 3">
    <name type="scientific">Thermococcus celericrescens</name>
    <dbReference type="NCBI Taxonomy" id="227598"/>
    <lineage>
        <taxon>Archaea</taxon>
        <taxon>Methanobacteriati</taxon>
        <taxon>Methanobacteriota</taxon>
        <taxon>Thermococci</taxon>
        <taxon>Thermococcales</taxon>
        <taxon>Thermococcaceae</taxon>
        <taxon>Thermococcus</taxon>
    </lineage>
</organism>
<name>A0A100XYZ7_9EURY</name>
<dbReference type="OrthoDB" id="85762at2157"/>
<keyword evidence="1" id="KW-0472">Membrane</keyword>
<keyword evidence="3" id="KW-1185">Reference proteome</keyword>
<dbReference type="Proteomes" id="UP000053462">
    <property type="component" value="Unassembled WGS sequence"/>
</dbReference>
<keyword evidence="1" id="KW-1133">Transmembrane helix</keyword>
<feature type="transmembrane region" description="Helical" evidence="1">
    <location>
        <begin position="141"/>
        <end position="158"/>
    </location>
</feature>
<protein>
    <submittedName>
        <fullName evidence="2">Alpha-glucosidase</fullName>
    </submittedName>
</protein>
<comment type="caution">
    <text evidence="2">The sequence shown here is derived from an EMBL/GenBank/DDBJ whole genome shotgun (WGS) entry which is preliminary data.</text>
</comment>
<dbReference type="AlphaFoldDB" id="A0A100XYZ7"/>
<gene>
    <name evidence="2" type="ORF">APY94_02605</name>
</gene>